<protein>
    <submittedName>
        <fullName evidence="1">Uncharacterized protein</fullName>
    </submittedName>
</protein>
<evidence type="ECO:0000313" key="2">
    <source>
        <dbReference type="Proteomes" id="UP001235874"/>
    </source>
</evidence>
<dbReference type="AlphaFoldDB" id="A0AAJ6L4J1"/>
<dbReference type="EMBL" id="CP130472">
    <property type="protein sequence ID" value="WLS45976.1"/>
    <property type="molecule type" value="Genomic_DNA"/>
</dbReference>
<accession>A0AAJ6L4J1</accession>
<reference evidence="1 2" key="1">
    <citation type="submission" date="2023-07" db="EMBL/GenBank/DDBJ databases">
        <title>Micromonospora profundi TRM 95458 converts glycerol to a new osmotic compound.</title>
        <authorList>
            <person name="Lu D."/>
        </authorList>
    </citation>
    <scope>NUCLEOTIDE SEQUENCE [LARGE SCALE GENOMIC DNA]</scope>
    <source>
        <strain evidence="1 2">TRM95458</strain>
    </source>
</reference>
<sequence length="77" mass="8549">MPAIEFERTEGNLMISYLSDRDALRIEGGAEELEVFASVLEEFGDEGDITAHIHVEHVPGHEYLSPRTEPLVIALNA</sequence>
<proteinExistence type="predicted"/>
<organism evidence="1 2">
    <name type="scientific">Micromonospora profundi</name>
    <dbReference type="NCBI Taxonomy" id="1420889"/>
    <lineage>
        <taxon>Bacteria</taxon>
        <taxon>Bacillati</taxon>
        <taxon>Actinomycetota</taxon>
        <taxon>Actinomycetes</taxon>
        <taxon>Micromonosporales</taxon>
        <taxon>Micromonosporaceae</taxon>
        <taxon>Micromonospora</taxon>
    </lineage>
</organism>
<evidence type="ECO:0000313" key="1">
    <source>
        <dbReference type="EMBL" id="WLS45976.1"/>
    </source>
</evidence>
<keyword evidence="2" id="KW-1185">Reference proteome</keyword>
<name>A0AAJ6L4J1_9ACTN</name>
<dbReference type="KEGG" id="mprn:Q3V37_01430"/>
<gene>
    <name evidence="1" type="ORF">Q3V37_01430</name>
</gene>
<dbReference type="Proteomes" id="UP001235874">
    <property type="component" value="Chromosome"/>
</dbReference>
<dbReference type="Pfam" id="PF15566">
    <property type="entry name" value="Imm32"/>
    <property type="match status" value="1"/>
</dbReference>
<dbReference type="RefSeq" id="WP_167945696.1">
    <property type="nucleotide sequence ID" value="NZ_CP130472.1"/>
</dbReference>
<dbReference type="InterPro" id="IPR029083">
    <property type="entry name" value="Imm32"/>
</dbReference>